<dbReference type="AlphaFoldDB" id="A0A9P6CLM6"/>
<organism evidence="4 5">
    <name type="scientific">Collybia nuda</name>
    <dbReference type="NCBI Taxonomy" id="64659"/>
    <lineage>
        <taxon>Eukaryota</taxon>
        <taxon>Fungi</taxon>
        <taxon>Dikarya</taxon>
        <taxon>Basidiomycota</taxon>
        <taxon>Agaricomycotina</taxon>
        <taxon>Agaricomycetes</taxon>
        <taxon>Agaricomycetidae</taxon>
        <taxon>Agaricales</taxon>
        <taxon>Tricholomatineae</taxon>
        <taxon>Clitocybaceae</taxon>
        <taxon>Collybia</taxon>
    </lineage>
</organism>
<dbReference type="InterPro" id="IPR006785">
    <property type="entry name" value="Pex14_N"/>
</dbReference>
<feature type="region of interest" description="Disordered" evidence="1">
    <location>
        <begin position="1"/>
        <end position="47"/>
    </location>
</feature>
<feature type="transmembrane region" description="Helical" evidence="2">
    <location>
        <begin position="125"/>
        <end position="145"/>
    </location>
</feature>
<keyword evidence="5" id="KW-1185">Reference proteome</keyword>
<dbReference type="Pfam" id="PF04695">
    <property type="entry name" value="Pex14_N"/>
    <property type="match status" value="1"/>
</dbReference>
<accession>A0A9P6CLM6</accession>
<dbReference type="EMBL" id="MU150251">
    <property type="protein sequence ID" value="KAF9464888.1"/>
    <property type="molecule type" value="Genomic_DNA"/>
</dbReference>
<comment type="caution">
    <text evidence="4">The sequence shown here is derived from an EMBL/GenBank/DDBJ whole genome shotgun (WGS) entry which is preliminary data.</text>
</comment>
<gene>
    <name evidence="4" type="ORF">BDZ94DRAFT_1161228</name>
</gene>
<protein>
    <recommendedName>
        <fullName evidence="3">Peroxisome membrane anchor protein Pex14p N-terminal domain-containing protein</fullName>
    </recommendedName>
</protein>
<evidence type="ECO:0000256" key="1">
    <source>
        <dbReference type="SAM" id="MobiDB-lite"/>
    </source>
</evidence>
<feature type="domain" description="Peroxisome membrane anchor protein Pex14p N-terminal" evidence="3">
    <location>
        <begin position="49"/>
        <end position="94"/>
    </location>
</feature>
<evidence type="ECO:0000313" key="4">
    <source>
        <dbReference type="EMBL" id="KAF9464888.1"/>
    </source>
</evidence>
<evidence type="ECO:0000256" key="2">
    <source>
        <dbReference type="SAM" id="Phobius"/>
    </source>
</evidence>
<reference evidence="4" key="1">
    <citation type="submission" date="2020-11" db="EMBL/GenBank/DDBJ databases">
        <authorList>
            <consortium name="DOE Joint Genome Institute"/>
            <person name="Ahrendt S."/>
            <person name="Riley R."/>
            <person name="Andreopoulos W."/>
            <person name="Labutti K."/>
            <person name="Pangilinan J."/>
            <person name="Ruiz-Duenas F.J."/>
            <person name="Barrasa J.M."/>
            <person name="Sanchez-Garcia M."/>
            <person name="Camarero S."/>
            <person name="Miyauchi S."/>
            <person name="Serrano A."/>
            <person name="Linde D."/>
            <person name="Babiker R."/>
            <person name="Drula E."/>
            <person name="Ayuso-Fernandez I."/>
            <person name="Pacheco R."/>
            <person name="Padilla G."/>
            <person name="Ferreira P."/>
            <person name="Barriuso J."/>
            <person name="Kellner H."/>
            <person name="Castanera R."/>
            <person name="Alfaro M."/>
            <person name="Ramirez L."/>
            <person name="Pisabarro A.G."/>
            <person name="Kuo A."/>
            <person name="Tritt A."/>
            <person name="Lipzen A."/>
            <person name="He G."/>
            <person name="Yan M."/>
            <person name="Ng V."/>
            <person name="Cullen D."/>
            <person name="Martin F."/>
            <person name="Rosso M.-N."/>
            <person name="Henrissat B."/>
            <person name="Hibbett D."/>
            <person name="Martinez A.T."/>
            <person name="Grigoriev I.V."/>
        </authorList>
    </citation>
    <scope>NUCLEOTIDE SEQUENCE</scope>
    <source>
        <strain evidence="4">CBS 247.69</strain>
    </source>
</reference>
<feature type="compositionally biased region" description="Polar residues" evidence="1">
    <location>
        <begin position="35"/>
        <end position="46"/>
    </location>
</feature>
<keyword evidence="2" id="KW-1133">Transmembrane helix</keyword>
<keyword evidence="2" id="KW-0472">Membrane</keyword>
<dbReference type="Gene3D" id="1.10.10.10">
    <property type="entry name" value="Winged helix-like DNA-binding domain superfamily/Winged helix DNA-binding domain"/>
    <property type="match status" value="1"/>
</dbReference>
<sequence>MSEDPKSNGVAPTTSNQPRPEAISNPTLGEVPSPGETTPPTQTLDSNLERSELLSRARTFLTSPQIQNQDIFAKRQFLLDKGLNDLEVERLLRELPVPRPTIPPRTYPQPLPSNLPNLLLGLMRLFSWVAGGSAALVFVYYHFLLPRITSTSNARHSIKSHHLSLMRRLTASLSSLKESQAESYSVLPRPERYKEPSNFAACNSIGGVLQEIEKNACEMENIPPITLIRCGIADFNKDIEGDLAKPTTEELFQHLEGQIPWLISEDGLKYEQKLWETLSTCLLFIGTPSLPTPSANGEHLEDQKPTRWTYEVPKPQDPPPLLASLANLSSAFPKTPRQSPYHHTLQTLTDFTGYITTQIYLPYRGHSKSIGFPGAGNTFNPSEEEFRREIRALKGLVLNR</sequence>
<name>A0A9P6CLM6_9AGAR</name>
<evidence type="ECO:0000313" key="5">
    <source>
        <dbReference type="Proteomes" id="UP000807353"/>
    </source>
</evidence>
<dbReference type="InterPro" id="IPR036388">
    <property type="entry name" value="WH-like_DNA-bd_sf"/>
</dbReference>
<proteinExistence type="predicted"/>
<dbReference type="OrthoDB" id="441517at2759"/>
<evidence type="ECO:0000259" key="3">
    <source>
        <dbReference type="Pfam" id="PF04695"/>
    </source>
</evidence>
<dbReference type="Proteomes" id="UP000807353">
    <property type="component" value="Unassembled WGS sequence"/>
</dbReference>
<keyword evidence="2" id="KW-0812">Transmembrane</keyword>